<dbReference type="InterPro" id="IPR000055">
    <property type="entry name" value="Restrct_endonuc_typeI_TRD"/>
</dbReference>
<dbReference type="Gene3D" id="3.90.220.20">
    <property type="entry name" value="DNA methylase specificity domains"/>
    <property type="match status" value="2"/>
</dbReference>
<keyword evidence="2" id="KW-0680">Restriction system</keyword>
<dbReference type="AlphaFoldDB" id="A0A9X3RAT1"/>
<evidence type="ECO:0000313" key="7">
    <source>
        <dbReference type="EMBL" id="MCZ8533372.1"/>
    </source>
</evidence>
<keyword evidence="3" id="KW-0238">DNA-binding</keyword>
<dbReference type="PANTHER" id="PTHR43140">
    <property type="entry name" value="TYPE-1 RESTRICTION ENZYME ECOKI SPECIFICITY PROTEIN"/>
    <property type="match status" value="1"/>
</dbReference>
<evidence type="ECO:0000313" key="8">
    <source>
        <dbReference type="Proteomes" id="UP001152172"/>
    </source>
</evidence>
<keyword evidence="7" id="KW-0540">Nuclease</keyword>
<keyword evidence="7" id="KW-0255">Endonuclease</keyword>
<dbReference type="RefSeq" id="WP_269921768.1">
    <property type="nucleotide sequence ID" value="NZ_JAMKBI010000005.1"/>
</dbReference>
<dbReference type="EC" id="3.1.21.-" evidence="7"/>
<dbReference type="InterPro" id="IPR051212">
    <property type="entry name" value="Type-I_RE_S_subunit"/>
</dbReference>
<dbReference type="GO" id="GO:0003677">
    <property type="term" value="F:DNA binding"/>
    <property type="evidence" value="ECO:0007669"/>
    <property type="project" value="UniProtKB-KW"/>
</dbReference>
<proteinExistence type="inferred from homology"/>
<keyword evidence="8" id="KW-1185">Reference proteome</keyword>
<dbReference type="EMBL" id="JAMKBI010000005">
    <property type="protein sequence ID" value="MCZ8533372.1"/>
    <property type="molecule type" value="Genomic_DNA"/>
</dbReference>
<evidence type="ECO:0000259" key="6">
    <source>
        <dbReference type="Pfam" id="PF01420"/>
    </source>
</evidence>
<gene>
    <name evidence="7" type="ORF">M9R61_08520</name>
</gene>
<organism evidence="7 8">
    <name type="scientific">Psychrobacillus psychrodurans</name>
    <dbReference type="NCBI Taxonomy" id="126157"/>
    <lineage>
        <taxon>Bacteria</taxon>
        <taxon>Bacillati</taxon>
        <taxon>Bacillota</taxon>
        <taxon>Bacilli</taxon>
        <taxon>Bacillales</taxon>
        <taxon>Bacillaceae</taxon>
        <taxon>Psychrobacillus</taxon>
    </lineage>
</organism>
<dbReference type="PANTHER" id="PTHR43140:SF1">
    <property type="entry name" value="TYPE I RESTRICTION ENZYME ECOKI SPECIFICITY SUBUNIT"/>
    <property type="match status" value="1"/>
</dbReference>
<evidence type="ECO:0000256" key="1">
    <source>
        <dbReference type="ARBA" id="ARBA00010923"/>
    </source>
</evidence>
<comment type="subunit">
    <text evidence="4">The methyltransferase is composed of M and S polypeptides.</text>
</comment>
<dbReference type="Proteomes" id="UP001152172">
    <property type="component" value="Unassembled WGS sequence"/>
</dbReference>
<name>A0A9X3RAT1_9BACI</name>
<evidence type="ECO:0000256" key="4">
    <source>
        <dbReference type="ARBA" id="ARBA00038652"/>
    </source>
</evidence>
<dbReference type="GO" id="GO:0016787">
    <property type="term" value="F:hydrolase activity"/>
    <property type="evidence" value="ECO:0007669"/>
    <property type="project" value="UniProtKB-KW"/>
</dbReference>
<sequence length="472" mass="54128">MNKKKNTQTLEELLEEALVLEEEQPYEIPANWAFVKMFSVAEGQHGFAFKSKEYSDNGIPIIRMGNVVGSNEIVLDKKKSVYIDERRLYEFSKFIIEQNDILMSLTDLAAKGEFLGTVALYTQKDVALLNQRLLKIVFNREKIHPIFMFYSLKSPSFRKYVTQPAGGSIQKNISSDFVLNYDFPLPPFNEQKRIGEKVRHLFTKIDEAKQLIEEAKETFELRRAAILNEVFQKNEIDNINSEKDIELMEPYKISNGWKWLKLSEVGELNRGKSKHRPRNDPKLFGGNYPFIQTGDVAKAGKYVTSYKQTLSEFGLLQSRMFNKGTLCITIAANIADTALLGFDSCFPDSVVGFNTKHSYISNEYVHYYITTIKEELEHYAPSTAQKNINLKVLNEVLVPIPPEEEYLKIIHLIPKLEKIENEILNNLDLENILETLKISILSKAFEGKLGTNDSNDENAIELLKSTLQEKLN</sequence>
<comment type="caution">
    <text evidence="7">The sequence shown here is derived from an EMBL/GenBank/DDBJ whole genome shotgun (WGS) entry which is preliminary data.</text>
</comment>
<keyword evidence="5" id="KW-0175">Coiled coil</keyword>
<evidence type="ECO:0000256" key="5">
    <source>
        <dbReference type="SAM" id="Coils"/>
    </source>
</evidence>
<dbReference type="CDD" id="cd17278">
    <property type="entry name" value="RMtype1_S_LdeBORF1052P-TRD2-CR2"/>
    <property type="match status" value="1"/>
</dbReference>
<dbReference type="CDD" id="cd17282">
    <property type="entry name" value="RMtype1_S_Eco16444ORF1681_TRD1-CR1_like"/>
    <property type="match status" value="1"/>
</dbReference>
<dbReference type="Pfam" id="PF01420">
    <property type="entry name" value="Methylase_S"/>
    <property type="match status" value="2"/>
</dbReference>
<dbReference type="GO" id="GO:0004519">
    <property type="term" value="F:endonuclease activity"/>
    <property type="evidence" value="ECO:0007669"/>
    <property type="project" value="UniProtKB-KW"/>
</dbReference>
<evidence type="ECO:0000256" key="2">
    <source>
        <dbReference type="ARBA" id="ARBA00022747"/>
    </source>
</evidence>
<protein>
    <submittedName>
        <fullName evidence="7">Restriction endonuclease subunit S</fullName>
        <ecNumber evidence="7">3.1.21.-</ecNumber>
    </submittedName>
</protein>
<reference evidence="7" key="1">
    <citation type="submission" date="2022-05" db="EMBL/GenBank/DDBJ databases">
        <authorList>
            <person name="Colautti A."/>
            <person name="Iacumin L."/>
        </authorList>
    </citation>
    <scope>NUCLEOTIDE SEQUENCE</scope>
    <source>
        <strain evidence="7">DSM 30747</strain>
    </source>
</reference>
<evidence type="ECO:0000256" key="3">
    <source>
        <dbReference type="ARBA" id="ARBA00023125"/>
    </source>
</evidence>
<keyword evidence="7" id="KW-0378">Hydrolase</keyword>
<dbReference type="SUPFAM" id="SSF116734">
    <property type="entry name" value="DNA methylase specificity domain"/>
    <property type="match status" value="2"/>
</dbReference>
<comment type="similarity">
    <text evidence="1">Belongs to the type-I restriction system S methylase family.</text>
</comment>
<feature type="coiled-coil region" evidence="5">
    <location>
        <begin position="198"/>
        <end position="225"/>
    </location>
</feature>
<accession>A0A9X3RAT1</accession>
<dbReference type="InterPro" id="IPR044946">
    <property type="entry name" value="Restrct_endonuc_typeI_TRD_sf"/>
</dbReference>
<dbReference type="GO" id="GO:0009307">
    <property type="term" value="P:DNA restriction-modification system"/>
    <property type="evidence" value="ECO:0007669"/>
    <property type="project" value="UniProtKB-KW"/>
</dbReference>
<feature type="domain" description="Type I restriction modification DNA specificity" evidence="6">
    <location>
        <begin position="256"/>
        <end position="427"/>
    </location>
</feature>
<feature type="domain" description="Type I restriction modification DNA specificity" evidence="6">
    <location>
        <begin position="29"/>
        <end position="216"/>
    </location>
</feature>